<dbReference type="InterPro" id="IPR016047">
    <property type="entry name" value="M23ase_b-sheet_dom"/>
</dbReference>
<protein>
    <submittedName>
        <fullName evidence="3">Peptidase family M23</fullName>
    </submittedName>
</protein>
<dbReference type="CDD" id="cd12797">
    <property type="entry name" value="M23_peptidase"/>
    <property type="match status" value="1"/>
</dbReference>
<evidence type="ECO:0000256" key="1">
    <source>
        <dbReference type="SAM" id="MobiDB-lite"/>
    </source>
</evidence>
<dbReference type="PANTHER" id="PTHR21666:SF270">
    <property type="entry name" value="MUREIN HYDROLASE ACTIVATOR ENVC"/>
    <property type="match status" value="1"/>
</dbReference>
<dbReference type="InterPro" id="IPR011055">
    <property type="entry name" value="Dup_hybrid_motif"/>
</dbReference>
<dbReference type="GO" id="GO:0004222">
    <property type="term" value="F:metalloendopeptidase activity"/>
    <property type="evidence" value="ECO:0007669"/>
    <property type="project" value="TreeGrafter"/>
</dbReference>
<dbReference type="RefSeq" id="WP_073003796.1">
    <property type="nucleotide sequence ID" value="NZ_FQZO01000001.1"/>
</dbReference>
<sequence>MDKKFFQKSSNFLKKEGFYVILFVCLCIIASVAAITTRNSKLKTATLPNSPDKEVAMEKKEETKKQLPNADMVKKITETNNVASKTEGSKTTPVANTSTKLTNPVKGDIVRAYSYPNAVWCETMGHYRSMKGIDISAKVGTDVLAVAEGVVEEVDNDKTERGQYVVIKHANGLLSVYSNLDEKVSVKKGDKVKQNQPIGKVGKTATTFSEEKYGDHVNFQLINTTKNEQVDPTSYLSLKVAPNNK</sequence>
<feature type="domain" description="M23ase beta-sheet core" evidence="2">
    <location>
        <begin position="130"/>
        <end position="232"/>
    </location>
</feature>
<dbReference type="InterPro" id="IPR050570">
    <property type="entry name" value="Cell_wall_metabolism_enzyme"/>
</dbReference>
<feature type="region of interest" description="Disordered" evidence="1">
    <location>
        <begin position="44"/>
        <end position="66"/>
    </location>
</feature>
<keyword evidence="4" id="KW-1185">Reference proteome</keyword>
<evidence type="ECO:0000313" key="3">
    <source>
        <dbReference type="EMBL" id="SHI45532.1"/>
    </source>
</evidence>
<evidence type="ECO:0000259" key="2">
    <source>
        <dbReference type="Pfam" id="PF01551"/>
    </source>
</evidence>
<proteinExistence type="predicted"/>
<dbReference type="Pfam" id="PF01551">
    <property type="entry name" value="Peptidase_M23"/>
    <property type="match status" value="1"/>
</dbReference>
<name>A0A1M6BA01_9CLOT</name>
<gene>
    <name evidence="3" type="ORF">SAMN05444401_0681</name>
</gene>
<dbReference type="Proteomes" id="UP000184080">
    <property type="component" value="Unassembled WGS sequence"/>
</dbReference>
<feature type="compositionally biased region" description="Basic and acidic residues" evidence="1">
    <location>
        <begin position="51"/>
        <end position="65"/>
    </location>
</feature>
<dbReference type="Gene3D" id="2.70.70.10">
    <property type="entry name" value="Glucose Permease (Domain IIA)"/>
    <property type="match status" value="1"/>
</dbReference>
<dbReference type="OrthoDB" id="9801106at2"/>
<dbReference type="EMBL" id="FQZO01000001">
    <property type="protein sequence ID" value="SHI45532.1"/>
    <property type="molecule type" value="Genomic_DNA"/>
</dbReference>
<dbReference type="SUPFAM" id="SSF51261">
    <property type="entry name" value="Duplicated hybrid motif"/>
    <property type="match status" value="1"/>
</dbReference>
<dbReference type="AlphaFoldDB" id="A0A1M6BA01"/>
<accession>A0A1M6BA01</accession>
<reference evidence="3 4" key="1">
    <citation type="submission" date="2016-11" db="EMBL/GenBank/DDBJ databases">
        <authorList>
            <person name="Jaros S."/>
            <person name="Januszkiewicz K."/>
            <person name="Wedrychowicz H."/>
        </authorList>
    </citation>
    <scope>NUCLEOTIDE SEQUENCE [LARGE SCALE GENOMIC DNA]</scope>
    <source>
        <strain evidence="3 4">DSM 21864</strain>
    </source>
</reference>
<dbReference type="STRING" id="1121298.SAMN05444401_0681"/>
<organism evidence="3 4">
    <name type="scientific">Clostridium amylolyticum</name>
    <dbReference type="NCBI Taxonomy" id="1121298"/>
    <lineage>
        <taxon>Bacteria</taxon>
        <taxon>Bacillati</taxon>
        <taxon>Bacillota</taxon>
        <taxon>Clostridia</taxon>
        <taxon>Eubacteriales</taxon>
        <taxon>Clostridiaceae</taxon>
        <taxon>Clostridium</taxon>
    </lineage>
</organism>
<evidence type="ECO:0000313" key="4">
    <source>
        <dbReference type="Proteomes" id="UP000184080"/>
    </source>
</evidence>
<dbReference type="PANTHER" id="PTHR21666">
    <property type="entry name" value="PEPTIDASE-RELATED"/>
    <property type="match status" value="1"/>
</dbReference>